<dbReference type="EMBL" id="FNXT01000122">
    <property type="protein sequence ID" value="SZX61089.1"/>
    <property type="molecule type" value="Genomic_DNA"/>
</dbReference>
<name>A0A383V8L6_TETOB</name>
<sequence length="72" mass="8131">MSSYAPYSKPGTEMSGQVWRATGEITGNSHPDYAWNPERDGLKKTDPRAPGPADRGGNHTKRGDRFDRRDYY</sequence>
<organism evidence="2 3">
    <name type="scientific">Tetradesmus obliquus</name>
    <name type="common">Green alga</name>
    <name type="synonym">Acutodesmus obliquus</name>
    <dbReference type="NCBI Taxonomy" id="3088"/>
    <lineage>
        <taxon>Eukaryota</taxon>
        <taxon>Viridiplantae</taxon>
        <taxon>Chlorophyta</taxon>
        <taxon>core chlorophytes</taxon>
        <taxon>Chlorophyceae</taxon>
        <taxon>CS clade</taxon>
        <taxon>Sphaeropleales</taxon>
        <taxon>Scenedesmaceae</taxon>
        <taxon>Tetradesmus</taxon>
    </lineage>
</organism>
<dbReference type="AlphaFoldDB" id="A0A383V8L6"/>
<keyword evidence="3" id="KW-1185">Reference proteome</keyword>
<reference evidence="2 3" key="1">
    <citation type="submission" date="2016-10" db="EMBL/GenBank/DDBJ databases">
        <authorList>
            <person name="Cai Z."/>
        </authorList>
    </citation>
    <scope>NUCLEOTIDE SEQUENCE [LARGE SCALE GENOMIC DNA]</scope>
</reference>
<feature type="compositionally biased region" description="Basic and acidic residues" evidence="1">
    <location>
        <begin position="37"/>
        <end position="47"/>
    </location>
</feature>
<evidence type="ECO:0000256" key="1">
    <source>
        <dbReference type="SAM" id="MobiDB-lite"/>
    </source>
</evidence>
<evidence type="ECO:0000313" key="2">
    <source>
        <dbReference type="EMBL" id="SZX61089.1"/>
    </source>
</evidence>
<feature type="compositionally biased region" description="Basic and acidic residues" evidence="1">
    <location>
        <begin position="61"/>
        <end position="72"/>
    </location>
</feature>
<proteinExistence type="predicted"/>
<accession>A0A383V8L6</accession>
<feature type="region of interest" description="Disordered" evidence="1">
    <location>
        <begin position="1"/>
        <end position="72"/>
    </location>
</feature>
<gene>
    <name evidence="2" type="ORF">BQ4739_LOCUS1620</name>
</gene>
<protein>
    <submittedName>
        <fullName evidence="2">Uncharacterized protein</fullName>
    </submittedName>
</protein>
<dbReference type="Proteomes" id="UP000256970">
    <property type="component" value="Unassembled WGS sequence"/>
</dbReference>
<evidence type="ECO:0000313" key="3">
    <source>
        <dbReference type="Proteomes" id="UP000256970"/>
    </source>
</evidence>